<dbReference type="RefSeq" id="XP_056852018.1">
    <property type="nucleotide sequence ID" value="XM_056996038.1"/>
</dbReference>
<evidence type="ECO:0000256" key="3">
    <source>
        <dbReference type="ARBA" id="ARBA00012925"/>
    </source>
</evidence>
<dbReference type="PROSITE" id="PS00704">
    <property type="entry name" value="PROK_CO2_ANHYDRASE_1"/>
    <property type="match status" value="1"/>
</dbReference>
<dbReference type="InterPro" id="IPR001765">
    <property type="entry name" value="Carbonic_anhydrase"/>
</dbReference>
<dbReference type="Pfam" id="PF00484">
    <property type="entry name" value="Pro_CA"/>
    <property type="match status" value="1"/>
</dbReference>
<keyword evidence="6 9" id="KW-0456">Lyase</keyword>
<comment type="cofactor">
    <cofactor evidence="8">
        <name>Zn(2+)</name>
        <dbReference type="ChEBI" id="CHEBI:29105"/>
    </cofactor>
    <text evidence="8">Binds 1 zinc ion per subunit.</text>
</comment>
<keyword evidence="10" id="KW-1185">Reference proteome</keyword>
<gene>
    <name evidence="11" type="primary">LOC130501174</name>
</gene>
<dbReference type="AlphaFoldDB" id="A0A9W3CL45"/>
<dbReference type="PANTHER" id="PTHR11002">
    <property type="entry name" value="CARBONIC ANHYDRASE"/>
    <property type="match status" value="1"/>
</dbReference>
<dbReference type="Proteomes" id="UP000504610">
    <property type="component" value="Unplaced"/>
</dbReference>
<keyword evidence="4" id="KW-0702">S-nitrosylation</keyword>
<dbReference type="PANTHER" id="PTHR11002:SF61">
    <property type="entry name" value="CARBONIC ANHYDRASE"/>
    <property type="match status" value="1"/>
</dbReference>
<dbReference type="SMART" id="SM00947">
    <property type="entry name" value="Pro_CA"/>
    <property type="match status" value="1"/>
</dbReference>
<feature type="binding site" evidence="8">
    <location>
        <position position="199"/>
    </location>
    <ligand>
        <name>Zn(2+)</name>
        <dbReference type="ChEBI" id="CHEBI:29105"/>
    </ligand>
</feature>
<dbReference type="GO" id="GO:0015976">
    <property type="term" value="P:carbon utilization"/>
    <property type="evidence" value="ECO:0007669"/>
    <property type="project" value="InterPro"/>
</dbReference>
<evidence type="ECO:0000256" key="5">
    <source>
        <dbReference type="ARBA" id="ARBA00022833"/>
    </source>
</evidence>
<dbReference type="EC" id="4.2.1.1" evidence="3 9"/>
<comment type="similarity">
    <text evidence="2 9">Belongs to the beta-class carbonic anhydrase family.</text>
</comment>
<dbReference type="GO" id="GO:0008270">
    <property type="term" value="F:zinc ion binding"/>
    <property type="evidence" value="ECO:0007669"/>
    <property type="project" value="UniProtKB-UniRule"/>
</dbReference>
<name>A0A9W3CL45_RAPSA</name>
<dbReference type="SUPFAM" id="SSF53056">
    <property type="entry name" value="beta-carbonic anhydrase, cab"/>
    <property type="match status" value="1"/>
</dbReference>
<dbReference type="GeneID" id="130501174"/>
<dbReference type="OrthoDB" id="10248475at2759"/>
<evidence type="ECO:0000256" key="2">
    <source>
        <dbReference type="ARBA" id="ARBA00006217"/>
    </source>
</evidence>
<evidence type="ECO:0000256" key="4">
    <source>
        <dbReference type="ARBA" id="ARBA00022799"/>
    </source>
</evidence>
<sequence length="318" mass="35691">MLFRCSVPCCLRFELSNFPLMASSISHDPSSSTSLFNLQSQQSIFGYKDKVNDFEKTQLRVPASFREKAANLQMMASGKTPGLTQEANDCTYEAKIDRDNVFDDMKQRFLAFKKLKYMDNLEHFEKLADAQAPKFLVIACADSRVCPSAVLGFQPGEAFTVRNIANLVPPYESGPTETKAALQFSVNTLEVENILVIGHSRCGGIQALMGMEEVDSRSFIHNWVIVGKKAKESTKAVASNLHFDHQCQHCEKTSINHSLERLLGYPWIEEKVRKGSLSLHGGYYDFVNCTFEKWTVDYGGSRGNHEGSGIAVKNRSFW</sequence>
<feature type="binding site" evidence="8">
    <location>
        <position position="142"/>
    </location>
    <ligand>
        <name>Zn(2+)</name>
        <dbReference type="ChEBI" id="CHEBI:29105"/>
    </ligand>
</feature>
<dbReference type="InterPro" id="IPR036874">
    <property type="entry name" value="Carbonic_anhydrase_sf"/>
</dbReference>
<evidence type="ECO:0000256" key="1">
    <source>
        <dbReference type="ARBA" id="ARBA00002904"/>
    </source>
</evidence>
<keyword evidence="8" id="KW-0479">Metal-binding</keyword>
<evidence type="ECO:0000313" key="11">
    <source>
        <dbReference type="RefSeq" id="XP_056852018.1"/>
    </source>
</evidence>
<dbReference type="InterPro" id="IPR015892">
    <property type="entry name" value="Carbonic_anhydrase_CS"/>
</dbReference>
<dbReference type="InterPro" id="IPR045066">
    <property type="entry name" value="Beta_CA_cladeB"/>
</dbReference>
<evidence type="ECO:0000313" key="10">
    <source>
        <dbReference type="Proteomes" id="UP000504610"/>
    </source>
</evidence>
<comment type="catalytic activity">
    <reaction evidence="7 9">
        <text>hydrogencarbonate + H(+) = CO2 + H2O</text>
        <dbReference type="Rhea" id="RHEA:10748"/>
        <dbReference type="ChEBI" id="CHEBI:15377"/>
        <dbReference type="ChEBI" id="CHEBI:15378"/>
        <dbReference type="ChEBI" id="CHEBI:16526"/>
        <dbReference type="ChEBI" id="CHEBI:17544"/>
        <dbReference type="EC" id="4.2.1.1"/>
    </reaction>
</comment>
<comment type="function">
    <text evidence="1 9">Reversible hydration of carbon dioxide.</text>
</comment>
<dbReference type="Gene3D" id="3.40.1050.10">
    <property type="entry name" value="Carbonic anhydrase"/>
    <property type="match status" value="1"/>
</dbReference>
<evidence type="ECO:0000256" key="7">
    <source>
        <dbReference type="ARBA" id="ARBA00048348"/>
    </source>
</evidence>
<feature type="binding site" evidence="8">
    <location>
        <position position="202"/>
    </location>
    <ligand>
        <name>Zn(2+)</name>
        <dbReference type="ChEBI" id="CHEBI:29105"/>
    </ligand>
</feature>
<accession>A0A9W3CL45</accession>
<protein>
    <recommendedName>
        <fullName evidence="3 9">Carbonic anhydrase</fullName>
        <ecNumber evidence="3 9">4.2.1.1</ecNumber>
    </recommendedName>
    <alternativeName>
        <fullName evidence="9">Carbonate dehydratase</fullName>
    </alternativeName>
</protein>
<evidence type="ECO:0000256" key="6">
    <source>
        <dbReference type="ARBA" id="ARBA00023239"/>
    </source>
</evidence>
<reference evidence="11" key="1">
    <citation type="submission" date="2025-08" db="UniProtKB">
        <authorList>
            <consortium name="RefSeq"/>
        </authorList>
    </citation>
    <scope>IDENTIFICATION</scope>
    <source>
        <tissue evidence="11">Leaf</tissue>
    </source>
</reference>
<feature type="binding site" evidence="8">
    <location>
        <position position="140"/>
    </location>
    <ligand>
        <name>Zn(2+)</name>
        <dbReference type="ChEBI" id="CHEBI:29105"/>
    </ligand>
</feature>
<evidence type="ECO:0000256" key="8">
    <source>
        <dbReference type="PIRSR" id="PIRSR601765-1"/>
    </source>
</evidence>
<dbReference type="KEGG" id="rsz:130501174"/>
<dbReference type="CDD" id="cd00884">
    <property type="entry name" value="beta_CA_cladeB"/>
    <property type="match status" value="1"/>
</dbReference>
<proteinExistence type="inferred from homology"/>
<organism evidence="10 11">
    <name type="scientific">Raphanus sativus</name>
    <name type="common">Radish</name>
    <name type="synonym">Raphanus raphanistrum var. sativus</name>
    <dbReference type="NCBI Taxonomy" id="3726"/>
    <lineage>
        <taxon>Eukaryota</taxon>
        <taxon>Viridiplantae</taxon>
        <taxon>Streptophyta</taxon>
        <taxon>Embryophyta</taxon>
        <taxon>Tracheophyta</taxon>
        <taxon>Spermatophyta</taxon>
        <taxon>Magnoliopsida</taxon>
        <taxon>eudicotyledons</taxon>
        <taxon>Gunneridae</taxon>
        <taxon>Pentapetalae</taxon>
        <taxon>rosids</taxon>
        <taxon>malvids</taxon>
        <taxon>Brassicales</taxon>
        <taxon>Brassicaceae</taxon>
        <taxon>Brassiceae</taxon>
        <taxon>Raphanus</taxon>
    </lineage>
</organism>
<dbReference type="GO" id="GO:0004089">
    <property type="term" value="F:carbonate dehydratase activity"/>
    <property type="evidence" value="ECO:0007669"/>
    <property type="project" value="UniProtKB-UniRule"/>
</dbReference>
<keyword evidence="5 8" id="KW-0862">Zinc</keyword>
<evidence type="ECO:0000256" key="9">
    <source>
        <dbReference type="RuleBase" id="RU003956"/>
    </source>
</evidence>
<dbReference type="FunFam" id="3.40.1050.10:FF:000003">
    <property type="entry name" value="Carbonic anhydrase"/>
    <property type="match status" value="1"/>
</dbReference>